<protein>
    <submittedName>
        <fullName evidence="2">Uncharacterized protein</fullName>
    </submittedName>
</protein>
<evidence type="ECO:0000313" key="3">
    <source>
        <dbReference type="Proteomes" id="UP001227192"/>
    </source>
</evidence>
<comment type="caution">
    <text evidence="2">The sequence shown here is derived from an EMBL/GenBank/DDBJ whole genome shotgun (WGS) entry which is preliminary data.</text>
</comment>
<feature type="compositionally biased region" description="Basic residues" evidence="1">
    <location>
        <begin position="1"/>
        <end position="16"/>
    </location>
</feature>
<dbReference type="AlphaFoldDB" id="A0AAI9TAU4"/>
<gene>
    <name evidence="2" type="ORF">VN97_g9498</name>
</gene>
<accession>A0AAI9TAU4</accession>
<proteinExistence type="predicted"/>
<reference evidence="2" key="1">
    <citation type="submission" date="2015-06" db="EMBL/GenBank/DDBJ databases">
        <authorList>
            <person name="Nguyen H."/>
        </authorList>
    </citation>
    <scope>NUCLEOTIDE SEQUENCE</scope>
    <source>
        <strain evidence="2">DAOM 180753</strain>
    </source>
</reference>
<evidence type="ECO:0000256" key="1">
    <source>
        <dbReference type="SAM" id="MobiDB-lite"/>
    </source>
</evidence>
<feature type="compositionally biased region" description="Basic residues" evidence="1">
    <location>
        <begin position="29"/>
        <end position="38"/>
    </location>
</feature>
<evidence type="ECO:0000313" key="2">
    <source>
        <dbReference type="EMBL" id="KAJ9483892.1"/>
    </source>
</evidence>
<dbReference type="EMBL" id="LACB01000388">
    <property type="protein sequence ID" value="KAJ9483892.1"/>
    <property type="molecule type" value="Genomic_DNA"/>
</dbReference>
<feature type="region of interest" description="Disordered" evidence="1">
    <location>
        <begin position="131"/>
        <end position="181"/>
    </location>
</feature>
<reference evidence="2" key="2">
    <citation type="journal article" date="2016" name="Fungal Biol.">
        <title>Ochratoxin A production by Penicillium thymicola.</title>
        <authorList>
            <person name="Nguyen H.D.T."/>
            <person name="McMullin D.R."/>
            <person name="Ponomareva E."/>
            <person name="Riley R."/>
            <person name="Pomraning K.R."/>
            <person name="Baker S.E."/>
            <person name="Seifert K.A."/>
        </authorList>
    </citation>
    <scope>NUCLEOTIDE SEQUENCE</scope>
    <source>
        <strain evidence="2">DAOM 180753</strain>
    </source>
</reference>
<dbReference type="Proteomes" id="UP001227192">
    <property type="component" value="Unassembled WGS sequence"/>
</dbReference>
<organism evidence="2 3">
    <name type="scientific">Penicillium thymicola</name>
    <dbReference type="NCBI Taxonomy" id="293382"/>
    <lineage>
        <taxon>Eukaryota</taxon>
        <taxon>Fungi</taxon>
        <taxon>Dikarya</taxon>
        <taxon>Ascomycota</taxon>
        <taxon>Pezizomycotina</taxon>
        <taxon>Eurotiomycetes</taxon>
        <taxon>Eurotiomycetidae</taxon>
        <taxon>Eurotiales</taxon>
        <taxon>Aspergillaceae</taxon>
        <taxon>Penicillium</taxon>
    </lineage>
</organism>
<feature type="region of interest" description="Disordered" evidence="1">
    <location>
        <begin position="1"/>
        <end position="57"/>
    </location>
</feature>
<sequence>MKRKQPCRRKKKKKRPQKDLQTTESYLCGKHKKLAQRARRGDENRAPWFSSWRTTGAPKHAQSVSAAVCRSASAEAYTCYLPRHASCHSQPSKGRLQRPARVIMVNRSLDNSINMLNKDLKLRKFKKESSKKIGCSGNHGVQCGPGGGEVEGEEGRRGRMMKEERRRERNERGGIYTFPVA</sequence>
<feature type="compositionally biased region" description="Basic and acidic residues" evidence="1">
    <location>
        <begin position="153"/>
        <end position="172"/>
    </location>
</feature>
<name>A0AAI9TAU4_PENTH</name>
<keyword evidence="3" id="KW-1185">Reference proteome</keyword>